<reference evidence="4" key="2">
    <citation type="journal article" date="2021" name="PeerJ">
        <title>Extensive microbial diversity within the chicken gut microbiome revealed by metagenomics and culture.</title>
        <authorList>
            <person name="Gilroy R."/>
            <person name="Ravi A."/>
            <person name="Getino M."/>
            <person name="Pursley I."/>
            <person name="Horton D.L."/>
            <person name="Alikhan N.F."/>
            <person name="Baker D."/>
            <person name="Gharbi K."/>
            <person name="Hall N."/>
            <person name="Watson M."/>
            <person name="Adriaenssens E.M."/>
            <person name="Foster-Nyarko E."/>
            <person name="Jarju S."/>
            <person name="Secka A."/>
            <person name="Antonio M."/>
            <person name="Oren A."/>
            <person name="Chaudhuri R.R."/>
            <person name="La Ragione R."/>
            <person name="Hildebrand F."/>
            <person name="Pallen M.J."/>
        </authorList>
    </citation>
    <scope>NUCLEOTIDE SEQUENCE</scope>
    <source>
        <strain evidence="4">ChiSxjej1B13-7041</strain>
    </source>
</reference>
<evidence type="ECO:0000313" key="4">
    <source>
        <dbReference type="EMBL" id="HIR92831.1"/>
    </source>
</evidence>
<dbReference type="PIRSF" id="PIRSF001359">
    <property type="entry name" value="F_bP_aldolase_II"/>
    <property type="match status" value="1"/>
</dbReference>
<dbReference type="EMBL" id="DVHU01000049">
    <property type="protein sequence ID" value="HIR92831.1"/>
    <property type="molecule type" value="Genomic_DNA"/>
</dbReference>
<sequence>MLITLKEMMDIAEERQIAVGSFNTPNLESLQAVLSAADELQLPVIIQHAQCHEDWIPLELIGPLMVELARKAKIPVCVHLDHGETLEYLQRALELGFTSVMYDGSVLGYQENVENTKKAVALAARWGASVEAELGSMGKRESGAGDGTGEADETKIYTDPRQAAEFVRETGIDALACSFGTTHGIYLTAPKLNFSIVEEVRREAGGIPVVMHGGSGVSPREFHRAVQAGVRKINYFTYMDKAGGTAAAQCAAACREGEPLFYSQIIRAAREGMKKNVKEAMGTFALLDQ</sequence>
<dbReference type="InterPro" id="IPR000771">
    <property type="entry name" value="FBA_II"/>
</dbReference>
<dbReference type="InterPro" id="IPR013785">
    <property type="entry name" value="Aldolase_TIM"/>
</dbReference>
<feature type="binding site" evidence="3">
    <location>
        <position position="82"/>
    </location>
    <ligand>
        <name>Zn(2+)</name>
        <dbReference type="ChEBI" id="CHEBI:29105"/>
        <label>1</label>
        <note>catalytic</note>
    </ligand>
</feature>
<comment type="caution">
    <text evidence="4">The sequence shown here is derived from an EMBL/GenBank/DDBJ whole genome shotgun (WGS) entry which is preliminary data.</text>
</comment>
<evidence type="ECO:0000313" key="5">
    <source>
        <dbReference type="Proteomes" id="UP000886841"/>
    </source>
</evidence>
<feature type="binding site" evidence="3">
    <location>
        <position position="133"/>
    </location>
    <ligand>
        <name>Zn(2+)</name>
        <dbReference type="ChEBI" id="CHEBI:29105"/>
        <label>2</label>
    </ligand>
</feature>
<feature type="binding site" evidence="2">
    <location>
        <begin position="213"/>
        <end position="215"/>
    </location>
    <ligand>
        <name>dihydroxyacetone phosphate</name>
        <dbReference type="ChEBI" id="CHEBI:57642"/>
    </ligand>
</feature>
<accession>A0A9D1JFU1</accession>
<dbReference type="Gene3D" id="3.20.20.70">
    <property type="entry name" value="Aldolase class I"/>
    <property type="match status" value="1"/>
</dbReference>
<dbReference type="Proteomes" id="UP000886841">
    <property type="component" value="Unassembled WGS sequence"/>
</dbReference>
<protein>
    <submittedName>
        <fullName evidence="4">Class II fructose-bisphosphate aldolase</fullName>
    </submittedName>
</protein>
<organism evidence="4 5">
    <name type="scientific">Candidatus Egerieimonas intestinavium</name>
    <dbReference type="NCBI Taxonomy" id="2840777"/>
    <lineage>
        <taxon>Bacteria</taxon>
        <taxon>Bacillati</taxon>
        <taxon>Bacillota</taxon>
        <taxon>Clostridia</taxon>
        <taxon>Lachnospirales</taxon>
        <taxon>Lachnospiraceae</taxon>
        <taxon>Lachnospiraceae incertae sedis</taxon>
        <taxon>Candidatus Egerieimonas</taxon>
    </lineage>
</organism>
<dbReference type="InterPro" id="IPR050246">
    <property type="entry name" value="Class_II_FBP_aldolase"/>
</dbReference>
<dbReference type="AlphaFoldDB" id="A0A9D1JFU1"/>
<dbReference type="GO" id="GO:0008270">
    <property type="term" value="F:zinc ion binding"/>
    <property type="evidence" value="ECO:0007669"/>
    <property type="project" value="InterPro"/>
</dbReference>
<feature type="binding site" evidence="2">
    <location>
        <begin position="234"/>
        <end position="237"/>
    </location>
    <ligand>
        <name>dihydroxyacetone phosphate</name>
        <dbReference type="ChEBI" id="CHEBI:57642"/>
    </ligand>
</feature>
<dbReference type="PANTHER" id="PTHR30304">
    <property type="entry name" value="D-TAGATOSE-1,6-BISPHOSPHATE ALDOLASE"/>
    <property type="match status" value="1"/>
</dbReference>
<dbReference type="CDD" id="cd00947">
    <property type="entry name" value="TBP_aldolase_IIB"/>
    <property type="match status" value="1"/>
</dbReference>
<comment type="cofactor">
    <cofactor evidence="3">
        <name>Zn(2+)</name>
        <dbReference type="ChEBI" id="CHEBI:29105"/>
    </cofactor>
    <text evidence="3">Binds 2 Zn(2+) ions per subunit. One is catalytic and the other provides a structural contribution.</text>
</comment>
<dbReference type="GO" id="GO:0016832">
    <property type="term" value="F:aldehyde-lyase activity"/>
    <property type="evidence" value="ECO:0007669"/>
    <property type="project" value="InterPro"/>
</dbReference>
<keyword evidence="3" id="KW-0862">Zinc</keyword>
<evidence type="ECO:0000256" key="1">
    <source>
        <dbReference type="PIRSR" id="PIRSR001359-1"/>
    </source>
</evidence>
<dbReference type="Pfam" id="PF01116">
    <property type="entry name" value="F_bP_aldolase"/>
    <property type="match status" value="1"/>
</dbReference>
<name>A0A9D1JFU1_9FIRM</name>
<dbReference type="SUPFAM" id="SSF51569">
    <property type="entry name" value="Aldolase"/>
    <property type="match status" value="1"/>
</dbReference>
<feature type="binding site" evidence="2">
    <location>
        <position position="184"/>
    </location>
    <ligand>
        <name>dihydroxyacetone phosphate</name>
        <dbReference type="ChEBI" id="CHEBI:57642"/>
    </ligand>
</feature>
<feature type="binding site" evidence="3">
    <location>
        <position position="212"/>
    </location>
    <ligand>
        <name>Zn(2+)</name>
        <dbReference type="ChEBI" id="CHEBI:29105"/>
        <label>1</label>
        <note>catalytic</note>
    </ligand>
</feature>
<dbReference type="PANTHER" id="PTHR30304:SF0">
    <property type="entry name" value="D-TAGATOSE-1,6-BISPHOSPHATE ALDOLASE SUBUNIT GATY-RELATED"/>
    <property type="match status" value="1"/>
</dbReference>
<gene>
    <name evidence="4" type="ORF">IAB98_05380</name>
</gene>
<keyword evidence="3" id="KW-0479">Metal-binding</keyword>
<proteinExistence type="predicted"/>
<dbReference type="GO" id="GO:0005975">
    <property type="term" value="P:carbohydrate metabolic process"/>
    <property type="evidence" value="ECO:0007669"/>
    <property type="project" value="InterPro"/>
</dbReference>
<evidence type="ECO:0000256" key="3">
    <source>
        <dbReference type="PIRSR" id="PIRSR001359-3"/>
    </source>
</evidence>
<feature type="binding site" evidence="3">
    <location>
        <position position="103"/>
    </location>
    <ligand>
        <name>Zn(2+)</name>
        <dbReference type="ChEBI" id="CHEBI:29105"/>
        <label>2</label>
    </ligand>
</feature>
<reference evidence="4" key="1">
    <citation type="submission" date="2020-10" db="EMBL/GenBank/DDBJ databases">
        <authorList>
            <person name="Gilroy R."/>
        </authorList>
    </citation>
    <scope>NUCLEOTIDE SEQUENCE</scope>
    <source>
        <strain evidence="4">ChiSxjej1B13-7041</strain>
    </source>
</reference>
<evidence type="ECO:0000256" key="2">
    <source>
        <dbReference type="PIRSR" id="PIRSR001359-2"/>
    </source>
</evidence>
<feature type="active site" description="Proton donor" evidence="1">
    <location>
        <position position="81"/>
    </location>
</feature>
<dbReference type="NCBIfam" id="TIGR00167">
    <property type="entry name" value="cbbA"/>
    <property type="match status" value="1"/>
</dbReference>
<feature type="binding site" evidence="3">
    <location>
        <position position="183"/>
    </location>
    <ligand>
        <name>Zn(2+)</name>
        <dbReference type="ChEBI" id="CHEBI:29105"/>
        <label>1</label>
        <note>catalytic</note>
    </ligand>
</feature>